<sequence length="327" mass="36879">MQTHAQEGEEVVSANEVNTDLEDKQISLPPKRIERHRGRHESRPRKRRRTHEVAVYEERVRWATPIKLKSPNSRARSKMKARQLIQEADSSTESMADASQGRSTPEAGVELNRMREKEALVEKDLRTSAVSPTPIMSSRATRKEKGKAIMTEEVPPGGDKVPSVGIRMKAPLERPVLAVSSDTEEDPVALEKVAERVVEDVVGEAFAPQKVVSPRTSIRTVILEPGENPSAEETQSLRAKVAALPQLQQRKSKQETHAKYEVFQKRLAEEVKKRRYSEKTCEGLREDIENAKCAIVDLQNRLEASRTANNVELQRVDELTTVLEKKE</sequence>
<evidence type="ECO:0000256" key="2">
    <source>
        <dbReference type="SAM" id="MobiDB-lite"/>
    </source>
</evidence>
<keyword evidence="4" id="KW-1185">Reference proteome</keyword>
<accession>A0A176W0H6</accession>
<gene>
    <name evidence="3" type="ORF">AXG93_269s1030</name>
</gene>
<comment type="caution">
    <text evidence="3">The sequence shown here is derived from an EMBL/GenBank/DDBJ whole genome shotgun (WGS) entry which is preliminary data.</text>
</comment>
<evidence type="ECO:0000313" key="3">
    <source>
        <dbReference type="EMBL" id="OAE26578.1"/>
    </source>
</evidence>
<protein>
    <submittedName>
        <fullName evidence="3">Uncharacterized protein</fullName>
    </submittedName>
</protein>
<dbReference type="AlphaFoldDB" id="A0A176W0H6"/>
<evidence type="ECO:0000256" key="1">
    <source>
        <dbReference type="SAM" id="Coils"/>
    </source>
</evidence>
<organism evidence="3 4">
    <name type="scientific">Marchantia polymorpha subsp. ruderalis</name>
    <dbReference type="NCBI Taxonomy" id="1480154"/>
    <lineage>
        <taxon>Eukaryota</taxon>
        <taxon>Viridiplantae</taxon>
        <taxon>Streptophyta</taxon>
        <taxon>Embryophyta</taxon>
        <taxon>Marchantiophyta</taxon>
        <taxon>Marchantiopsida</taxon>
        <taxon>Marchantiidae</taxon>
        <taxon>Marchantiales</taxon>
        <taxon>Marchantiaceae</taxon>
        <taxon>Marchantia</taxon>
    </lineage>
</organism>
<feature type="region of interest" description="Disordered" evidence="2">
    <location>
        <begin position="69"/>
        <end position="112"/>
    </location>
</feature>
<feature type="region of interest" description="Disordered" evidence="2">
    <location>
        <begin position="1"/>
        <end position="52"/>
    </location>
</feature>
<evidence type="ECO:0000313" key="4">
    <source>
        <dbReference type="Proteomes" id="UP000077202"/>
    </source>
</evidence>
<feature type="compositionally biased region" description="Basic residues" evidence="2">
    <location>
        <begin position="33"/>
        <end position="50"/>
    </location>
</feature>
<keyword evidence="1" id="KW-0175">Coiled coil</keyword>
<feature type="coiled-coil region" evidence="1">
    <location>
        <begin position="281"/>
        <end position="308"/>
    </location>
</feature>
<name>A0A176W0H6_MARPO</name>
<dbReference type="EMBL" id="LVLJ01002148">
    <property type="protein sequence ID" value="OAE26578.1"/>
    <property type="molecule type" value="Genomic_DNA"/>
</dbReference>
<dbReference type="Proteomes" id="UP000077202">
    <property type="component" value="Unassembled WGS sequence"/>
</dbReference>
<reference evidence="3" key="1">
    <citation type="submission" date="2016-03" db="EMBL/GenBank/DDBJ databases">
        <title>Mechanisms controlling the formation of the plant cell surface in tip-growing cells are functionally conserved among land plants.</title>
        <authorList>
            <person name="Honkanen S."/>
            <person name="Jones V.A."/>
            <person name="Morieri G."/>
            <person name="Champion C."/>
            <person name="Hetherington A.J."/>
            <person name="Kelly S."/>
            <person name="Saint-Marcoux D."/>
            <person name="Proust H."/>
            <person name="Prescott H."/>
            <person name="Dolan L."/>
        </authorList>
    </citation>
    <scope>NUCLEOTIDE SEQUENCE [LARGE SCALE GENOMIC DNA]</scope>
    <source>
        <tissue evidence="3">Whole gametophyte</tissue>
    </source>
</reference>
<proteinExistence type="predicted"/>